<dbReference type="KEGG" id="pub:SAR11_0042"/>
<feature type="domain" description="Autotransporter" evidence="1">
    <location>
        <begin position="359"/>
        <end position="643"/>
    </location>
</feature>
<dbReference type="AlphaFoldDB" id="Q4FPQ3"/>
<dbReference type="Gene3D" id="2.130.10.10">
    <property type="entry name" value="YVTN repeat-like/Quinoprotein amine dehydrogenase"/>
    <property type="match status" value="1"/>
</dbReference>
<dbReference type="InterPro" id="IPR036709">
    <property type="entry name" value="Autotransporte_beta_dom_sf"/>
</dbReference>
<dbReference type="Pfam" id="PF03797">
    <property type="entry name" value="Autotransporter"/>
    <property type="match status" value="1"/>
</dbReference>
<dbReference type="SUPFAM" id="SSF103515">
    <property type="entry name" value="Autotransporter"/>
    <property type="match status" value="1"/>
</dbReference>
<organism evidence="2 3">
    <name type="scientific">Pelagibacter ubique (strain HTCC1062)</name>
    <dbReference type="NCBI Taxonomy" id="335992"/>
    <lineage>
        <taxon>Bacteria</taxon>
        <taxon>Pseudomonadati</taxon>
        <taxon>Pseudomonadota</taxon>
        <taxon>Alphaproteobacteria</taxon>
        <taxon>Candidatus Pelagibacterales</taxon>
        <taxon>Candidatus Pelagibacteraceae</taxon>
        <taxon>Candidatus Pelagibacter</taxon>
    </lineage>
</organism>
<reference evidence="2 3" key="1">
    <citation type="journal article" date="2005" name="Science">
        <title>Genome streamlining in a cosmopolitan oceanic bacterium.</title>
        <authorList>
            <person name="Giovannoni S.J."/>
            <person name="Tripp H.J."/>
            <person name="Givan S."/>
            <person name="Podar M."/>
            <person name="Vergin K.L."/>
            <person name="Baptista D."/>
            <person name="Bibbs L."/>
            <person name="Eads J."/>
            <person name="Richardson T.H."/>
            <person name="Noordewier M."/>
            <person name="Rappe M.S."/>
            <person name="Short J.M."/>
            <person name="Carrington J.C."/>
            <person name="Mathur E.J."/>
        </authorList>
    </citation>
    <scope>NUCLEOTIDE SEQUENCE [LARGE SCALE GENOMIC DNA]</scope>
    <source>
        <strain evidence="2 3">HTCC1062</strain>
    </source>
</reference>
<dbReference type="InterPro" id="IPR005546">
    <property type="entry name" value="Autotransporte_beta"/>
</dbReference>
<accession>Q4FPQ3</accession>
<name>Q4FPQ3_PELUB</name>
<dbReference type="eggNOG" id="COG3391">
    <property type="taxonomic scope" value="Bacteria"/>
</dbReference>
<sequence length="692" mass="76064">MFTVTQRKVSAISSVYAHINEYDLSTPFNVSTKTYASDDEVCILNSGDTTSGPISAITDLEFSNDGLMLFVSRGNAKGTANDDRVFRFDLTSPYDVSTCAFANQTSDLDTGTLQDGSNAGDITEGTNNRLQGIEINNDGTKLFAIFHGATGQDTRLLEYQLSTAYDLSTISIITDAGIELNDEVSNPQGIRFSPDGKRFWAVDHNGSTQDVTQISLDVAFSTSSFTIDGTVSISSDITQPRGIAFSAVGLKMYIGSDKDENGKDEVFEFDLVCPFNIIEGKCPSITTGVRTGIAIAQIEVATRTIEHSTDTALNRLKWIRRNKDNQNLTNLNLDLNFTNQMLASLTKVVKTSATTKKKDKQQDVFYWSEGSIAVGRVGETNVSSFKKIKTNAITVGADKFTKNNGIRGLAFRFGKNDVDVGSAGSNLDTNTYNLTHYSSSPIEDDTKFIDTVIGVGVLNSDILSVLDGERVTADRKGRQIYGTIKLKDEIKKNNLILIPSGQIDLGYTLLDGYQESGNTAMKFKKQGIRSRNARLSIAAVDELKNEKYKIRKHGKLEYKANLNRSSNIKYSYVSDATSGEFDTKLNSGALHNLNGELGIDIILPDSFSIFLIYERNQALGTGHTDKIHLAIGYLPNRKTNYAFKLAGSENLGSEFKISKNINDFEIDFKLNNQDVLKPNTFDEATINLKKIF</sequence>
<dbReference type="EMBL" id="CP000084">
    <property type="protein sequence ID" value="AAZ20867.1"/>
    <property type="molecule type" value="Genomic_DNA"/>
</dbReference>
<protein>
    <submittedName>
        <fullName evidence="2">Secretory autotransporter</fullName>
    </submittedName>
</protein>
<dbReference type="eggNOG" id="COG4625">
    <property type="taxonomic scope" value="Bacteria"/>
</dbReference>
<keyword evidence="3" id="KW-1185">Reference proteome</keyword>
<dbReference type="HOGENOM" id="CLU_385750_0_0_5"/>
<evidence type="ECO:0000313" key="3">
    <source>
        <dbReference type="Proteomes" id="UP000002528"/>
    </source>
</evidence>
<gene>
    <name evidence="2" type="ordered locus">SAR11_0042</name>
</gene>
<dbReference type="Proteomes" id="UP000002528">
    <property type="component" value="Chromosome"/>
</dbReference>
<dbReference type="SMART" id="SM00869">
    <property type="entry name" value="Autotransporter"/>
    <property type="match status" value="1"/>
</dbReference>
<evidence type="ECO:0000313" key="2">
    <source>
        <dbReference type="EMBL" id="AAZ20867.1"/>
    </source>
</evidence>
<dbReference type="Gene3D" id="2.40.128.130">
    <property type="entry name" value="Autotransporter beta-domain"/>
    <property type="match status" value="1"/>
</dbReference>
<evidence type="ECO:0000259" key="1">
    <source>
        <dbReference type="PROSITE" id="PS51208"/>
    </source>
</evidence>
<proteinExistence type="predicted"/>
<dbReference type="InterPro" id="IPR015943">
    <property type="entry name" value="WD40/YVTN_repeat-like_dom_sf"/>
</dbReference>
<dbReference type="PROSITE" id="PS51208">
    <property type="entry name" value="AUTOTRANSPORTER"/>
    <property type="match status" value="1"/>
</dbReference>
<dbReference type="SUPFAM" id="SSF75011">
    <property type="entry name" value="3-carboxy-cis,cis-mucoante lactonizing enzyme"/>
    <property type="match status" value="1"/>
</dbReference>